<sequence>MFENIGQTLSEIFPPKPVWTVDKIPDLSGKVAIVTGGNTGIGKVTCKYLLLNNAKVYMASRSQEKADAAIADLKAVTKKDDIYFLSLDLADLASVKKAAAEFQSKETQLHLLFNNAGVMACPMEQITKQGLDMQFGTNVIGHGYFTKLLLPTLVATAKTTPDGKVRVINTSSNGHIGAPKGGILWDTLKEGPIRLKKLGPQSAYFQSKWGNVVFSDELARQYGDQGIVSTSLNPGAIRTELARYAPQWIMRIFNGMLNEADPFGAMTQLYAGTAPETASANGKYFIPWARPGVPRADTEDEEVAKKLWNYIDEVTADI</sequence>
<protein>
    <submittedName>
        <fullName evidence="4">NAD(P)-binding protein</fullName>
    </submittedName>
</protein>
<dbReference type="PANTHER" id="PTHR24320:SF282">
    <property type="entry name" value="WW DOMAIN-CONTAINING OXIDOREDUCTASE"/>
    <property type="match status" value="1"/>
</dbReference>
<keyword evidence="3" id="KW-0560">Oxidoreductase</keyword>
<keyword evidence="5" id="KW-1185">Reference proteome</keyword>
<evidence type="ECO:0000313" key="5">
    <source>
        <dbReference type="Proteomes" id="UP000076842"/>
    </source>
</evidence>
<evidence type="ECO:0000256" key="2">
    <source>
        <dbReference type="ARBA" id="ARBA00022857"/>
    </source>
</evidence>
<dbReference type="InterPro" id="IPR002347">
    <property type="entry name" value="SDR_fam"/>
</dbReference>
<name>A0A165EE46_9BASI</name>
<organism evidence="4 5">
    <name type="scientific">Calocera cornea HHB12733</name>
    <dbReference type="NCBI Taxonomy" id="1353952"/>
    <lineage>
        <taxon>Eukaryota</taxon>
        <taxon>Fungi</taxon>
        <taxon>Dikarya</taxon>
        <taxon>Basidiomycota</taxon>
        <taxon>Agaricomycotina</taxon>
        <taxon>Dacrymycetes</taxon>
        <taxon>Dacrymycetales</taxon>
        <taxon>Dacrymycetaceae</taxon>
        <taxon>Calocera</taxon>
    </lineage>
</organism>
<dbReference type="InParanoid" id="A0A165EE46"/>
<comment type="similarity">
    <text evidence="1">Belongs to the short-chain dehydrogenases/reductases (SDR) family.</text>
</comment>
<proteinExistence type="inferred from homology"/>
<dbReference type="GO" id="GO:0016491">
    <property type="term" value="F:oxidoreductase activity"/>
    <property type="evidence" value="ECO:0007669"/>
    <property type="project" value="UniProtKB-KW"/>
</dbReference>
<reference evidence="4 5" key="1">
    <citation type="journal article" date="2016" name="Mol. Biol. Evol.">
        <title>Comparative Genomics of Early-Diverging Mushroom-Forming Fungi Provides Insights into the Origins of Lignocellulose Decay Capabilities.</title>
        <authorList>
            <person name="Nagy L.G."/>
            <person name="Riley R."/>
            <person name="Tritt A."/>
            <person name="Adam C."/>
            <person name="Daum C."/>
            <person name="Floudas D."/>
            <person name="Sun H."/>
            <person name="Yadav J.S."/>
            <person name="Pangilinan J."/>
            <person name="Larsson K.H."/>
            <person name="Matsuura K."/>
            <person name="Barry K."/>
            <person name="Labutti K."/>
            <person name="Kuo R."/>
            <person name="Ohm R.A."/>
            <person name="Bhattacharya S.S."/>
            <person name="Shirouzu T."/>
            <person name="Yoshinaga Y."/>
            <person name="Martin F.M."/>
            <person name="Grigoriev I.V."/>
            <person name="Hibbett D.S."/>
        </authorList>
    </citation>
    <scope>NUCLEOTIDE SEQUENCE [LARGE SCALE GENOMIC DNA]</scope>
    <source>
        <strain evidence="4 5">HHB12733</strain>
    </source>
</reference>
<dbReference type="OrthoDB" id="191139at2759"/>
<dbReference type="AlphaFoldDB" id="A0A165EE46"/>
<keyword evidence="2" id="KW-0521">NADP</keyword>
<dbReference type="STRING" id="1353952.A0A165EE46"/>
<dbReference type="PANTHER" id="PTHR24320">
    <property type="entry name" value="RETINOL DEHYDROGENASE"/>
    <property type="match status" value="1"/>
</dbReference>
<dbReference type="Pfam" id="PF00106">
    <property type="entry name" value="adh_short"/>
    <property type="match status" value="1"/>
</dbReference>
<evidence type="ECO:0000256" key="1">
    <source>
        <dbReference type="ARBA" id="ARBA00006484"/>
    </source>
</evidence>
<gene>
    <name evidence="4" type="ORF">CALCODRAFT_376265</name>
</gene>
<evidence type="ECO:0000256" key="3">
    <source>
        <dbReference type="ARBA" id="ARBA00023002"/>
    </source>
</evidence>
<dbReference type="PRINTS" id="PR00081">
    <property type="entry name" value="GDHRDH"/>
</dbReference>
<dbReference type="FunCoup" id="A0A165EE46">
    <property type="interactions" value="160"/>
</dbReference>
<dbReference type="SUPFAM" id="SSF51735">
    <property type="entry name" value="NAD(P)-binding Rossmann-fold domains"/>
    <property type="match status" value="1"/>
</dbReference>
<dbReference type="EMBL" id="KV424009">
    <property type="protein sequence ID" value="KZT54668.1"/>
    <property type="molecule type" value="Genomic_DNA"/>
</dbReference>
<dbReference type="InterPro" id="IPR036291">
    <property type="entry name" value="NAD(P)-bd_dom_sf"/>
</dbReference>
<dbReference type="Gene3D" id="3.40.50.720">
    <property type="entry name" value="NAD(P)-binding Rossmann-like Domain"/>
    <property type="match status" value="1"/>
</dbReference>
<dbReference type="Proteomes" id="UP000076842">
    <property type="component" value="Unassembled WGS sequence"/>
</dbReference>
<accession>A0A165EE46</accession>
<evidence type="ECO:0000313" key="4">
    <source>
        <dbReference type="EMBL" id="KZT54668.1"/>
    </source>
</evidence>